<evidence type="ECO:0000313" key="4">
    <source>
        <dbReference type="Proteomes" id="UP000233730"/>
    </source>
</evidence>
<dbReference type="EMBL" id="PCGZ01000003">
    <property type="protein sequence ID" value="PKU91456.1"/>
    <property type="molecule type" value="Genomic_DNA"/>
</dbReference>
<evidence type="ECO:0000313" key="3">
    <source>
        <dbReference type="EMBL" id="PKU91456.1"/>
    </source>
</evidence>
<evidence type="ECO:0000259" key="2">
    <source>
        <dbReference type="Pfam" id="PF19778"/>
    </source>
</evidence>
<feature type="domain" description="Type III restriction enzyme C-terminal endonuclease" evidence="2">
    <location>
        <begin position="936"/>
        <end position="1041"/>
    </location>
</feature>
<dbReference type="Pfam" id="PF19778">
    <property type="entry name" value="RE_endonuc"/>
    <property type="match status" value="1"/>
</dbReference>
<name>A0A2N3QJ36_9BIFI</name>
<comment type="caution">
    <text evidence="3">The sequence shown here is derived from an EMBL/GenBank/DDBJ whole genome shotgun (WGS) entry which is preliminary data.</text>
</comment>
<keyword evidence="3" id="KW-0378">Hydrolase</keyword>
<dbReference type="Gene3D" id="3.40.50.300">
    <property type="entry name" value="P-loop containing nucleotide triphosphate hydrolases"/>
    <property type="match status" value="2"/>
</dbReference>
<sequence>MHFQFAQYQYQTDATNAVCDVFDGQSKQEETSYIRDQGHWTRGDQSTLTVAAKDDGFGYRNAPIELPPSVLLENMQRIQKKQALKVSPSLYRHPLGAVSLDVEMETGTGKTFVYTKTIFELNRRYGWNKFIVVVPSIAIREGVYSSFETTSDYFYMSGKDGHEGYKKQLKYFVYSSSNLTQLDTFAQSPDISVMIINMQAFNTSMKEGGRSKESRIIYSERDEFGSRRRIDVISATHPIIILDEPQKMGGKATQEGIRRFNPLFTLHYSATHREKHDLVYSLDALDAYNQRLVKRIEVKGFELHNMRGTDGYLYLQDIVISKNKPPRARIEFKALAGSGIVTKRVRSFEEGESIYEASGELEAYHDDWRIAPDGIVPDTDHELGYVRFLNGTVLRKGQILNDGAETDMRRVQIRETILSHLQKEEHLWERGIKCLSLFFIDEVAKYRRYDEEGEAIKGEYARIFEEEYDRCVQWFLDGRLDDGHGYVDWLRTTWGRSVHQGYFSIDKHGHAIDSKLKRGSDESDDTDAYNLILRDKERLLSFDEPTRFIFSHSALREGWDNPNVFQICTLKHSNNEISKRQEVGRGLRICVNRDGVRQDVNVLGESLVQQVNLLTVIASESYERFSEDLQKDMRSELRDRQMRITDGFFTKVTIHPEQLGTQYMGGEDVTFDAGESHLIYMLLYKFDYIDSDGNITDRYKETGLSEVFVEELPQELQKKAPAIGVALKSVVEDRLINYVGDGLKKKISLNRLNENFGKKEFIELWNRINHKYTYTVNFDDDELVDKAIGDINDNLVVAELSYSVTKGTQKELLTGEDLALGAHFKRSANSTYRQRIDIDATNGVKYDLLGEVAQAAVITRACAARILSGIRADKFSMFRNNPEQFIAQVSRCIIRQKATMIVEHIIYTRADGSYDSTIFTNVPPQDEIKGMQVTKCIQDWIFPDSDGEGRFAKKLETEGDVVVYAKLPRGFRIPTPVGNYAPDWAIAFKEGTSIRHLFFVAETKGSMDTLDLKGVEKGKIECAKTLFNDLKLAGDVHYGRVATYEDLLSIAKADK</sequence>
<dbReference type="RefSeq" id="WP_101429565.1">
    <property type="nucleotide sequence ID" value="NZ_PCGZ01000003.1"/>
</dbReference>
<organism evidence="3 4">
    <name type="scientific">Bifidobacterium pseudolongum subsp. globosum</name>
    <dbReference type="NCBI Taxonomy" id="1690"/>
    <lineage>
        <taxon>Bacteria</taxon>
        <taxon>Bacillati</taxon>
        <taxon>Actinomycetota</taxon>
        <taxon>Actinomycetes</taxon>
        <taxon>Bifidobacteriales</taxon>
        <taxon>Bifidobacteriaceae</taxon>
        <taxon>Bifidobacterium</taxon>
    </lineage>
</organism>
<dbReference type="GO" id="GO:0003677">
    <property type="term" value="F:DNA binding"/>
    <property type="evidence" value="ECO:0007669"/>
    <property type="project" value="InterPro"/>
</dbReference>
<keyword evidence="3" id="KW-0255">Endonuclease</keyword>
<accession>A0A2N3QJ36</accession>
<dbReference type="Proteomes" id="UP000233730">
    <property type="component" value="Unassembled WGS sequence"/>
</dbReference>
<gene>
    <name evidence="3" type="ORF">CQR46_0543</name>
</gene>
<dbReference type="SUPFAM" id="SSF52540">
    <property type="entry name" value="P-loop containing nucleoside triphosphate hydrolases"/>
    <property type="match status" value="2"/>
</dbReference>
<dbReference type="GO" id="GO:0015668">
    <property type="term" value="F:type III site-specific deoxyribonuclease activity"/>
    <property type="evidence" value="ECO:0007669"/>
    <property type="project" value="InterPro"/>
</dbReference>
<proteinExistence type="predicted"/>
<keyword evidence="3" id="KW-0540">Nuclease</keyword>
<protein>
    <submittedName>
        <fullName evidence="3">Restriction endonuclease</fullName>
    </submittedName>
</protein>
<dbReference type="InterPro" id="IPR006935">
    <property type="entry name" value="Helicase/UvrB_N"/>
</dbReference>
<dbReference type="InterPro" id="IPR027417">
    <property type="entry name" value="P-loop_NTPase"/>
</dbReference>
<reference evidence="3 4" key="1">
    <citation type="submission" date="2017-10" db="EMBL/GenBank/DDBJ databases">
        <title>Bifidobacterium genomics.</title>
        <authorList>
            <person name="Lugli G.A."/>
            <person name="Milani C."/>
            <person name="Mancabelli L."/>
        </authorList>
    </citation>
    <scope>NUCLEOTIDE SEQUENCE [LARGE SCALE GENOMIC DNA]</scope>
    <source>
        <strain evidence="3 4">1524B</strain>
    </source>
</reference>
<dbReference type="GO" id="GO:0005524">
    <property type="term" value="F:ATP binding"/>
    <property type="evidence" value="ECO:0007669"/>
    <property type="project" value="InterPro"/>
</dbReference>
<evidence type="ECO:0000259" key="1">
    <source>
        <dbReference type="Pfam" id="PF04851"/>
    </source>
</evidence>
<dbReference type="Pfam" id="PF04851">
    <property type="entry name" value="ResIII"/>
    <property type="match status" value="1"/>
</dbReference>
<dbReference type="InterPro" id="IPR045572">
    <property type="entry name" value="RE_endonuc_C"/>
</dbReference>
<dbReference type="AlphaFoldDB" id="A0A2N3QJ36"/>
<feature type="domain" description="Helicase/UvrB N-terminal" evidence="1">
    <location>
        <begin position="102"/>
        <end position="272"/>
    </location>
</feature>